<evidence type="ECO:0000259" key="9">
    <source>
        <dbReference type="PROSITE" id="PS51782"/>
    </source>
</evidence>
<keyword evidence="4 8" id="KW-0472">Membrane</keyword>
<proteinExistence type="predicted"/>
<dbReference type="PROSITE" id="PS51782">
    <property type="entry name" value="LYSM"/>
    <property type="match status" value="1"/>
</dbReference>
<dbReference type="SMART" id="SM00257">
    <property type="entry name" value="LysM"/>
    <property type="match status" value="1"/>
</dbReference>
<evidence type="ECO:0000256" key="3">
    <source>
        <dbReference type="ARBA" id="ARBA00022989"/>
    </source>
</evidence>
<protein>
    <recommendedName>
        <fullName evidence="6">LysM and putative peptidoglycan-binding domain-containing protein 4</fullName>
    </recommendedName>
</protein>
<dbReference type="InterPro" id="IPR045030">
    <property type="entry name" value="LYSM1-4"/>
</dbReference>
<evidence type="ECO:0000256" key="2">
    <source>
        <dbReference type="ARBA" id="ARBA00022692"/>
    </source>
</evidence>
<dbReference type="Ensembl" id="ENSGMOT00000031651.1">
    <property type="protein sequence ID" value="ENSGMOP00000026999.1"/>
    <property type="gene ID" value="ENSGMOG00000026827.1"/>
</dbReference>
<keyword evidence="2 8" id="KW-0812">Transmembrane</keyword>
<evidence type="ECO:0000256" key="4">
    <source>
        <dbReference type="ARBA" id="ARBA00023136"/>
    </source>
</evidence>
<evidence type="ECO:0000313" key="10">
    <source>
        <dbReference type="Ensembl" id="ENSGMOP00000026999.1"/>
    </source>
</evidence>
<organism evidence="10 11">
    <name type="scientific">Gadus morhua</name>
    <name type="common">Atlantic cod</name>
    <dbReference type="NCBI Taxonomy" id="8049"/>
    <lineage>
        <taxon>Eukaryota</taxon>
        <taxon>Metazoa</taxon>
        <taxon>Chordata</taxon>
        <taxon>Craniata</taxon>
        <taxon>Vertebrata</taxon>
        <taxon>Euteleostomi</taxon>
        <taxon>Actinopterygii</taxon>
        <taxon>Neopterygii</taxon>
        <taxon>Teleostei</taxon>
        <taxon>Neoteleostei</taxon>
        <taxon>Acanthomorphata</taxon>
        <taxon>Zeiogadaria</taxon>
        <taxon>Gadariae</taxon>
        <taxon>Gadiformes</taxon>
        <taxon>Gadoidei</taxon>
        <taxon>Gadidae</taxon>
        <taxon>Gadus</taxon>
    </lineage>
</organism>
<dbReference type="AlphaFoldDB" id="A0A8C5AAE5"/>
<dbReference type="Gene3D" id="3.10.350.10">
    <property type="entry name" value="LysM domain"/>
    <property type="match status" value="1"/>
</dbReference>
<dbReference type="CDD" id="cd00118">
    <property type="entry name" value="LysM"/>
    <property type="match status" value="1"/>
</dbReference>
<sequence length="257" mass="28504">MRRVEPAAQAFQAPVDVHASADGQVYMFRRQRAEPDSSEEEQCEDLNVIELSPLVHSEQDRLDRVQLLERELQEGDNLNKLALQYGVKVADIKRVNGLFHDQDLFALKSIKIPVPKHSFLTEAYTDLSGPQRATQSPPPAASPPHQDGKARASPRLQEVSDFFKDVDHDIEKLIQSSDHRGDIFPHPASDLSARLGVGGRRVAAAGQGGAWGLQWWNLVVAMLLIGVVLPIFYAVYLKTKASEISLSEHLFEPGRGS</sequence>
<dbReference type="InterPro" id="IPR018392">
    <property type="entry name" value="LysM"/>
</dbReference>
<dbReference type="Pfam" id="PF01476">
    <property type="entry name" value="LysM"/>
    <property type="match status" value="1"/>
</dbReference>
<evidence type="ECO:0000256" key="7">
    <source>
        <dbReference type="SAM" id="MobiDB-lite"/>
    </source>
</evidence>
<accession>A0A8C5AAE5</accession>
<reference evidence="10" key="1">
    <citation type="submission" date="2025-08" db="UniProtKB">
        <authorList>
            <consortium name="Ensembl"/>
        </authorList>
    </citation>
    <scope>IDENTIFICATION</scope>
</reference>
<evidence type="ECO:0000256" key="6">
    <source>
        <dbReference type="ARBA" id="ARBA00040995"/>
    </source>
</evidence>
<keyword evidence="5" id="KW-0325">Glycoprotein</keyword>
<dbReference type="PANTHER" id="PTHR20932">
    <property type="entry name" value="LYSM AND PUTATIVE PEPTIDOGLYCAN-BINDING DOMAIN-CONTAINING PROTEIN"/>
    <property type="match status" value="1"/>
</dbReference>
<dbReference type="InterPro" id="IPR036779">
    <property type="entry name" value="LysM_dom_sf"/>
</dbReference>
<dbReference type="GO" id="GO:0016020">
    <property type="term" value="C:membrane"/>
    <property type="evidence" value="ECO:0007669"/>
    <property type="project" value="UniProtKB-SubCell"/>
</dbReference>
<keyword evidence="11" id="KW-1185">Reference proteome</keyword>
<evidence type="ECO:0000256" key="5">
    <source>
        <dbReference type="ARBA" id="ARBA00023180"/>
    </source>
</evidence>
<gene>
    <name evidence="10" type="primary">lysmd4</name>
</gene>
<feature type="transmembrane region" description="Helical" evidence="8">
    <location>
        <begin position="215"/>
        <end position="236"/>
    </location>
</feature>
<comment type="subcellular location">
    <subcellularLocation>
        <location evidence="1">Membrane</location>
        <topology evidence="1">Single-pass membrane protein</topology>
    </subcellularLocation>
</comment>
<evidence type="ECO:0000256" key="8">
    <source>
        <dbReference type="SAM" id="Phobius"/>
    </source>
</evidence>
<evidence type="ECO:0000313" key="11">
    <source>
        <dbReference type="Proteomes" id="UP000694546"/>
    </source>
</evidence>
<feature type="domain" description="LysM" evidence="9">
    <location>
        <begin position="68"/>
        <end position="112"/>
    </location>
</feature>
<reference evidence="10" key="2">
    <citation type="submission" date="2025-09" db="UniProtKB">
        <authorList>
            <consortium name="Ensembl"/>
        </authorList>
    </citation>
    <scope>IDENTIFICATION</scope>
</reference>
<dbReference type="PANTHER" id="PTHR20932:SF7">
    <property type="entry name" value="AND PUTATIVE PEPTIDOGLYCAN-BINDING DOMAIN-CONTAINING PROTEIN 4-RELATED"/>
    <property type="match status" value="1"/>
</dbReference>
<dbReference type="GeneTree" id="ENSGT00940000160583"/>
<feature type="region of interest" description="Disordered" evidence="7">
    <location>
        <begin position="128"/>
        <end position="153"/>
    </location>
</feature>
<dbReference type="Proteomes" id="UP000694546">
    <property type="component" value="Chromosome 9"/>
</dbReference>
<keyword evidence="3 8" id="KW-1133">Transmembrane helix</keyword>
<name>A0A8C5AAE5_GADMO</name>
<evidence type="ECO:0000256" key="1">
    <source>
        <dbReference type="ARBA" id="ARBA00004167"/>
    </source>
</evidence>